<evidence type="ECO:0000259" key="3">
    <source>
        <dbReference type="Pfam" id="PF04083"/>
    </source>
</evidence>
<dbReference type="PANTHER" id="PTHR11005">
    <property type="entry name" value="LYSOSOMAL ACID LIPASE-RELATED"/>
    <property type="match status" value="1"/>
</dbReference>
<evidence type="ECO:0000256" key="2">
    <source>
        <dbReference type="PIRNR" id="PIRNR000862"/>
    </source>
</evidence>
<dbReference type="Gene3D" id="3.40.50.1820">
    <property type="entry name" value="alpha/beta hydrolase"/>
    <property type="match status" value="1"/>
</dbReference>
<dbReference type="EMBL" id="JADGIZ020000038">
    <property type="protein sequence ID" value="KAL2914030.1"/>
    <property type="molecule type" value="Genomic_DNA"/>
</dbReference>
<proteinExistence type="inferred from homology"/>
<dbReference type="InterPro" id="IPR025483">
    <property type="entry name" value="Lipase_euk"/>
</dbReference>
<comment type="similarity">
    <text evidence="1 2">Belongs to the AB hydrolase superfamily. Lipase family.</text>
</comment>
<protein>
    <recommendedName>
        <fullName evidence="2">Lipase</fullName>
    </recommendedName>
</protein>
<organism evidence="4 5">
    <name type="scientific">Polyrhizophydium stewartii</name>
    <dbReference type="NCBI Taxonomy" id="2732419"/>
    <lineage>
        <taxon>Eukaryota</taxon>
        <taxon>Fungi</taxon>
        <taxon>Fungi incertae sedis</taxon>
        <taxon>Chytridiomycota</taxon>
        <taxon>Chytridiomycota incertae sedis</taxon>
        <taxon>Chytridiomycetes</taxon>
        <taxon>Rhizophydiales</taxon>
        <taxon>Rhizophydiales incertae sedis</taxon>
        <taxon>Polyrhizophydium</taxon>
    </lineage>
</organism>
<dbReference type="InterPro" id="IPR006693">
    <property type="entry name" value="AB_hydrolase_lipase"/>
</dbReference>
<dbReference type="Proteomes" id="UP001527925">
    <property type="component" value="Unassembled WGS sequence"/>
</dbReference>
<dbReference type="PIRSF" id="PIRSF000862">
    <property type="entry name" value="Steryl_ester_lip"/>
    <property type="match status" value="1"/>
</dbReference>
<evidence type="ECO:0000313" key="5">
    <source>
        <dbReference type="Proteomes" id="UP001527925"/>
    </source>
</evidence>
<keyword evidence="2" id="KW-0442">Lipid degradation</keyword>
<comment type="caution">
    <text evidence="4">The sequence shown here is derived from an EMBL/GenBank/DDBJ whole genome shotgun (WGS) entry which is preliminary data.</text>
</comment>
<dbReference type="InterPro" id="IPR029058">
    <property type="entry name" value="AB_hydrolase_fold"/>
</dbReference>
<accession>A0ABR4N3I3</accession>
<name>A0ABR4N3I3_9FUNG</name>
<reference evidence="4 5" key="1">
    <citation type="submission" date="2023-09" db="EMBL/GenBank/DDBJ databases">
        <title>Pangenome analysis of Batrachochytrium dendrobatidis and related Chytrids.</title>
        <authorList>
            <person name="Yacoub M.N."/>
            <person name="Stajich J.E."/>
            <person name="James T.Y."/>
        </authorList>
    </citation>
    <scope>NUCLEOTIDE SEQUENCE [LARGE SCALE GENOMIC DNA]</scope>
    <source>
        <strain evidence="4 5">JEL0888</strain>
    </source>
</reference>
<gene>
    <name evidence="4" type="ORF">HK105_206475</name>
</gene>
<evidence type="ECO:0000313" key="4">
    <source>
        <dbReference type="EMBL" id="KAL2914030.1"/>
    </source>
</evidence>
<evidence type="ECO:0000256" key="1">
    <source>
        <dbReference type="ARBA" id="ARBA00010701"/>
    </source>
</evidence>
<dbReference type="SUPFAM" id="SSF53474">
    <property type="entry name" value="alpha/beta-Hydrolases"/>
    <property type="match status" value="1"/>
</dbReference>
<sequence>MVALVAAAVAARAWRALAPARRPARRPDRGPEPVADAEASAFELDQPDRRRVVPRSEYYIAFHGYAYEKHCVATPDGFIVELVRIVRKPNTASQAAPANAFSKGPVLLVHGLFQCSGVFVTSGPNSLAFYLAESGFDVWLGNNRCCEKLHLEHSPSSVEHWDWSLEDLARYDFPTLVEFVATQTRCDQITYIGHSQGNAQAFLGLSIAPKIAKRIRCFIALAPAAYIGPLLKQGPMAMLMTCPPRVYSTIFGVKEILPIMNIVQRYFPATVFATLAYAMFNYLFKWADTNWDPKHVRHYFQFTPRPTSTKSIQHWGQISRRGHLGLFDPSHPMTSDAFAVPDILDVSSISCPLVLFYGRRDRIVDGDRLLRECRASKHVNLVLAEQIDHYEHMDVIWARSAPRRVFSKIVATLNKL</sequence>
<feature type="domain" description="Partial AB-hydrolase lipase" evidence="3">
    <location>
        <begin position="57"/>
        <end position="123"/>
    </location>
</feature>
<dbReference type="Pfam" id="PF04083">
    <property type="entry name" value="Abhydro_lipase"/>
    <property type="match status" value="1"/>
</dbReference>
<keyword evidence="2" id="KW-0378">Hydrolase</keyword>
<keyword evidence="5" id="KW-1185">Reference proteome</keyword>
<keyword evidence="2" id="KW-0443">Lipid metabolism</keyword>